<comment type="caution">
    <text evidence="2">The sequence shown here is derived from an EMBL/GenBank/DDBJ whole genome shotgun (WGS) entry which is preliminary data.</text>
</comment>
<keyword evidence="3" id="KW-1185">Reference proteome</keyword>
<dbReference type="InterPro" id="IPR016187">
    <property type="entry name" value="CTDL_fold"/>
</dbReference>
<dbReference type="EMBL" id="JAYFUM010000019">
    <property type="protein sequence ID" value="MEA5140668.1"/>
    <property type="molecule type" value="Genomic_DNA"/>
</dbReference>
<feature type="domain" description="Sulfatase-modifying factor enzyme-like" evidence="1">
    <location>
        <begin position="26"/>
        <end position="255"/>
    </location>
</feature>
<sequence length="259" mass="30199">MKIEYKEGELLEFNENGDTKLFGLDYTEMVYVEKGTFNIGDNNSGIENEKEATITFNNSYFIGKYPVTQEFYEYIKGENPSHFKGKYKPVEMVSWNDIYKGVDSFLKQLNNKLKEEHPSLNGKFSLPSEAQWEYAARGGKAWDNPDKFLYAGSNNIHDVSWFDENSNAQTMPVGLKQPNRLGVYDMSGNIFEWCIDNYVEDYQKIPNNGEAYQQSATMRVLRGGRWYDQVEFCRVAFRKYYYPDRRIGSDGFRLVFLPV</sequence>
<dbReference type="InterPro" id="IPR005532">
    <property type="entry name" value="SUMF_dom"/>
</dbReference>
<dbReference type="PANTHER" id="PTHR23150">
    <property type="entry name" value="SULFATASE MODIFYING FACTOR 1, 2"/>
    <property type="match status" value="1"/>
</dbReference>
<organism evidence="2 3">
    <name type="scientific">Arcicella rigui</name>
    <dbReference type="NCBI Taxonomy" id="797020"/>
    <lineage>
        <taxon>Bacteria</taxon>
        <taxon>Pseudomonadati</taxon>
        <taxon>Bacteroidota</taxon>
        <taxon>Cytophagia</taxon>
        <taxon>Cytophagales</taxon>
        <taxon>Flectobacillaceae</taxon>
        <taxon>Arcicella</taxon>
    </lineage>
</organism>
<gene>
    <name evidence="2" type="ORF">VB248_16080</name>
</gene>
<protein>
    <submittedName>
        <fullName evidence="2">Formylglycine-generating enzyme family protein</fullName>
    </submittedName>
</protein>
<dbReference type="InterPro" id="IPR042095">
    <property type="entry name" value="SUMF_sf"/>
</dbReference>
<dbReference type="Proteomes" id="UP001302949">
    <property type="component" value="Unassembled WGS sequence"/>
</dbReference>
<name>A0ABU5QDI3_9BACT</name>
<evidence type="ECO:0000313" key="2">
    <source>
        <dbReference type="EMBL" id="MEA5140668.1"/>
    </source>
</evidence>
<dbReference type="SUPFAM" id="SSF56436">
    <property type="entry name" value="C-type lectin-like"/>
    <property type="match status" value="1"/>
</dbReference>
<dbReference type="Gene3D" id="3.90.1580.10">
    <property type="entry name" value="paralog of FGE (formylglycine-generating enzyme)"/>
    <property type="match status" value="1"/>
</dbReference>
<dbReference type="InterPro" id="IPR051043">
    <property type="entry name" value="Sulfatase_Mod_Factor_Kinase"/>
</dbReference>
<proteinExistence type="predicted"/>
<dbReference type="RefSeq" id="WP_323297821.1">
    <property type="nucleotide sequence ID" value="NZ_JAYFUM010000019.1"/>
</dbReference>
<evidence type="ECO:0000259" key="1">
    <source>
        <dbReference type="Pfam" id="PF03781"/>
    </source>
</evidence>
<dbReference type="Pfam" id="PF03781">
    <property type="entry name" value="FGE-sulfatase"/>
    <property type="match status" value="1"/>
</dbReference>
<evidence type="ECO:0000313" key="3">
    <source>
        <dbReference type="Proteomes" id="UP001302949"/>
    </source>
</evidence>
<dbReference type="PANTHER" id="PTHR23150:SF19">
    <property type="entry name" value="FORMYLGLYCINE-GENERATING ENZYME"/>
    <property type="match status" value="1"/>
</dbReference>
<reference evidence="2 3" key="1">
    <citation type="submission" date="2023-12" db="EMBL/GenBank/DDBJ databases">
        <title>Novel species of the genus Arcicella isolated from rivers.</title>
        <authorList>
            <person name="Lu H."/>
        </authorList>
    </citation>
    <scope>NUCLEOTIDE SEQUENCE [LARGE SCALE GENOMIC DNA]</scope>
    <source>
        <strain evidence="2 3">KCTC 23307</strain>
    </source>
</reference>
<accession>A0ABU5QDI3</accession>